<dbReference type="EMBL" id="JAENGY010002279">
    <property type="protein sequence ID" value="KAG6944789.1"/>
    <property type="molecule type" value="Genomic_DNA"/>
</dbReference>
<sequence length="175" mass="19511">MTKTDAMIEQIRALLDDPAQADDDGAPPTASQIRTIETDFYVRQQGVFSVYTGTLGIEVMHDVAGSLISRKGNPPESLSGAIVILPLPTRQCESRYPPPHPQVAPGEEQPAASPKSRSRKFAKKNPKAKSKAKRPEFPTVHADPSPIDTTQYFYFELADRTQEQVREDLEKMYRI</sequence>
<evidence type="ECO:0000313" key="2">
    <source>
        <dbReference type="EMBL" id="KAG6944789.1"/>
    </source>
</evidence>
<proteinExistence type="predicted"/>
<protein>
    <submittedName>
        <fullName evidence="2">Uncharacterized protein</fullName>
    </submittedName>
</protein>
<name>A0A8J5ITD2_9STRA</name>
<feature type="region of interest" description="Disordered" evidence="1">
    <location>
        <begin position="90"/>
        <end position="147"/>
    </location>
</feature>
<evidence type="ECO:0000256" key="1">
    <source>
        <dbReference type="SAM" id="MobiDB-lite"/>
    </source>
</evidence>
<evidence type="ECO:0000313" key="3">
    <source>
        <dbReference type="Proteomes" id="UP000709295"/>
    </source>
</evidence>
<dbReference type="Proteomes" id="UP000709295">
    <property type="component" value="Unassembled WGS sequence"/>
</dbReference>
<dbReference type="AlphaFoldDB" id="A0A8J5ITD2"/>
<accession>A0A8J5ITD2</accession>
<feature type="compositionally biased region" description="Basic residues" evidence="1">
    <location>
        <begin position="116"/>
        <end position="132"/>
    </location>
</feature>
<reference evidence="2" key="1">
    <citation type="submission" date="2021-01" db="EMBL/GenBank/DDBJ databases">
        <title>Phytophthora aleatoria, a newly-described species from Pinus radiata is distinct from Phytophthora cactorum isolates based on comparative genomics.</title>
        <authorList>
            <person name="Mcdougal R."/>
            <person name="Panda P."/>
            <person name="Williams N."/>
            <person name="Studholme D.J."/>
        </authorList>
    </citation>
    <scope>NUCLEOTIDE SEQUENCE</scope>
    <source>
        <strain evidence="2">NZFS 4037</strain>
    </source>
</reference>
<comment type="caution">
    <text evidence="2">The sequence shown here is derived from an EMBL/GenBank/DDBJ whole genome shotgun (WGS) entry which is preliminary data.</text>
</comment>
<organism evidence="2 3">
    <name type="scientific">Phytophthora aleatoria</name>
    <dbReference type="NCBI Taxonomy" id="2496075"/>
    <lineage>
        <taxon>Eukaryota</taxon>
        <taxon>Sar</taxon>
        <taxon>Stramenopiles</taxon>
        <taxon>Oomycota</taxon>
        <taxon>Peronosporomycetes</taxon>
        <taxon>Peronosporales</taxon>
        <taxon>Peronosporaceae</taxon>
        <taxon>Phytophthora</taxon>
    </lineage>
</organism>
<gene>
    <name evidence="2" type="ORF">JG688_00016911</name>
</gene>
<keyword evidence="3" id="KW-1185">Reference proteome</keyword>